<feature type="binding site" evidence="18">
    <location>
        <begin position="58"/>
        <end position="62"/>
    </location>
    <ligand>
        <name>(6S)-NADPHX</name>
        <dbReference type="ChEBI" id="CHEBI:64076"/>
    </ligand>
</feature>
<dbReference type="PIRSF" id="PIRSF017184">
    <property type="entry name" value="Nnr"/>
    <property type="match status" value="1"/>
</dbReference>
<dbReference type="HAMAP" id="MF_01966">
    <property type="entry name" value="NADHX_epimerase"/>
    <property type="match status" value="1"/>
</dbReference>
<evidence type="ECO:0000256" key="11">
    <source>
        <dbReference type="ARBA" id="ARBA00023235"/>
    </source>
</evidence>
<feature type="domain" description="YjeF N-terminal" evidence="21">
    <location>
        <begin position="9"/>
        <end position="218"/>
    </location>
</feature>
<dbReference type="InterPro" id="IPR036652">
    <property type="entry name" value="YjeF_N_dom_sf"/>
</dbReference>
<dbReference type="EC" id="4.2.1.136" evidence="19"/>
<evidence type="ECO:0000256" key="12">
    <source>
        <dbReference type="ARBA" id="ARBA00023239"/>
    </source>
</evidence>
<protein>
    <recommendedName>
        <fullName evidence="19">Bifunctional NAD(P)H-hydrate repair enzyme</fullName>
    </recommendedName>
    <alternativeName>
        <fullName evidence="19">Nicotinamide nucleotide repair protein</fullName>
    </alternativeName>
    <domain>
        <recommendedName>
            <fullName evidence="19">ADP-dependent (S)-NAD(P)H-hydrate dehydratase</fullName>
            <ecNumber evidence="19">4.2.1.136</ecNumber>
        </recommendedName>
        <alternativeName>
            <fullName evidence="19">ADP-dependent NAD(P)HX dehydratase</fullName>
        </alternativeName>
    </domain>
    <domain>
        <recommendedName>
            <fullName evidence="19">NAD(P)H-hydrate epimerase</fullName>
            <ecNumber evidence="19">5.1.99.6</ecNumber>
        </recommendedName>
    </domain>
</protein>
<dbReference type="RefSeq" id="WP_148452593.1">
    <property type="nucleotide sequence ID" value="NZ_VSFC01000012.1"/>
</dbReference>
<evidence type="ECO:0000313" key="23">
    <source>
        <dbReference type="Proteomes" id="UP000324550"/>
    </source>
</evidence>
<dbReference type="InterPro" id="IPR029056">
    <property type="entry name" value="Ribokinase-like"/>
</dbReference>
<dbReference type="EMBL" id="VSFC01000012">
    <property type="protein sequence ID" value="TYA58884.1"/>
    <property type="molecule type" value="Genomic_DNA"/>
</dbReference>
<evidence type="ECO:0000256" key="5">
    <source>
        <dbReference type="ARBA" id="ARBA00022723"/>
    </source>
</evidence>
<proteinExistence type="inferred from homology"/>
<evidence type="ECO:0000259" key="21">
    <source>
        <dbReference type="PROSITE" id="PS51385"/>
    </source>
</evidence>
<dbReference type="Gene3D" id="3.40.1190.20">
    <property type="match status" value="1"/>
</dbReference>
<feature type="domain" description="YjeF C-terminal" evidence="20">
    <location>
        <begin position="228"/>
        <end position="500"/>
    </location>
</feature>
<dbReference type="Proteomes" id="UP000324550">
    <property type="component" value="Unassembled WGS sequence"/>
</dbReference>
<keyword evidence="7 17" id="KW-0067">ATP-binding</keyword>
<feature type="binding site" evidence="18">
    <location>
        <position position="160"/>
    </location>
    <ligand>
        <name>(6S)-NADPHX</name>
        <dbReference type="ChEBI" id="CHEBI:64076"/>
    </ligand>
</feature>
<keyword evidence="23" id="KW-1185">Reference proteome</keyword>
<keyword evidence="6 17" id="KW-0547">Nucleotide-binding</keyword>
<evidence type="ECO:0000256" key="13">
    <source>
        <dbReference type="ARBA" id="ARBA00023268"/>
    </source>
</evidence>
<comment type="function">
    <text evidence="17">Catalyzes the dehydration of the S-form of NAD(P)HX at the expense of ADP, which is converted to AMP. Together with NAD(P)HX epimerase, which catalyzes the epimerization of the S- and R-forms, the enzyme allows the repair of both epimers of NAD(P)HX, a damaged form of NAD(P)H that is a result of enzymatic or heat-dependent hydration.</text>
</comment>
<evidence type="ECO:0000256" key="16">
    <source>
        <dbReference type="ARBA" id="ARBA00049209"/>
    </source>
</evidence>
<dbReference type="GO" id="GO:0046872">
    <property type="term" value="F:metal ion binding"/>
    <property type="evidence" value="ECO:0007669"/>
    <property type="project" value="UniProtKB-UniRule"/>
</dbReference>
<dbReference type="PANTHER" id="PTHR12592">
    <property type="entry name" value="ATP-DEPENDENT (S)-NAD(P)H-HYDRATE DEHYDRATASE FAMILY MEMBER"/>
    <property type="match status" value="1"/>
</dbReference>
<comment type="caution">
    <text evidence="22">The sequence shown here is derived from an EMBL/GenBank/DDBJ whole genome shotgun (WGS) entry which is preliminary data.</text>
</comment>
<evidence type="ECO:0000256" key="18">
    <source>
        <dbReference type="HAMAP-Rule" id="MF_01966"/>
    </source>
</evidence>
<comment type="similarity">
    <text evidence="18">Belongs to the NnrE/AIBP family.</text>
</comment>
<dbReference type="Gene3D" id="3.40.50.10260">
    <property type="entry name" value="YjeF N-terminal domain"/>
    <property type="match status" value="1"/>
</dbReference>
<comment type="catalytic activity">
    <reaction evidence="15 17 19">
        <text>(6S)-NADHX + ADP = AMP + phosphate + NADH + H(+)</text>
        <dbReference type="Rhea" id="RHEA:32223"/>
        <dbReference type="ChEBI" id="CHEBI:15378"/>
        <dbReference type="ChEBI" id="CHEBI:43474"/>
        <dbReference type="ChEBI" id="CHEBI:57945"/>
        <dbReference type="ChEBI" id="CHEBI:64074"/>
        <dbReference type="ChEBI" id="CHEBI:456215"/>
        <dbReference type="ChEBI" id="CHEBI:456216"/>
        <dbReference type="EC" id="4.2.1.136"/>
    </reaction>
</comment>
<comment type="catalytic activity">
    <reaction evidence="2 18 19">
        <text>(6R)-NADPHX = (6S)-NADPHX</text>
        <dbReference type="Rhea" id="RHEA:32227"/>
        <dbReference type="ChEBI" id="CHEBI:64076"/>
        <dbReference type="ChEBI" id="CHEBI:64077"/>
        <dbReference type="EC" id="5.1.99.6"/>
    </reaction>
</comment>
<comment type="similarity">
    <text evidence="3 19">In the N-terminal section; belongs to the NnrE/AIBP family.</text>
</comment>
<evidence type="ECO:0000313" key="22">
    <source>
        <dbReference type="EMBL" id="TYA58884.1"/>
    </source>
</evidence>
<feature type="binding site" evidence="18">
    <location>
        <begin position="131"/>
        <end position="137"/>
    </location>
    <ligand>
        <name>(6S)-NADPHX</name>
        <dbReference type="ChEBI" id="CHEBI:64076"/>
    </ligand>
</feature>
<evidence type="ECO:0000256" key="3">
    <source>
        <dbReference type="ARBA" id="ARBA00006001"/>
    </source>
</evidence>
<dbReference type="GO" id="GO:0110051">
    <property type="term" value="P:metabolite repair"/>
    <property type="evidence" value="ECO:0007669"/>
    <property type="project" value="TreeGrafter"/>
</dbReference>
<keyword evidence="8 17" id="KW-0521">NADP</keyword>
<keyword evidence="9 18" id="KW-0630">Potassium</keyword>
<evidence type="ECO:0000256" key="9">
    <source>
        <dbReference type="ARBA" id="ARBA00022958"/>
    </source>
</evidence>
<dbReference type="InterPro" id="IPR000631">
    <property type="entry name" value="CARKD"/>
</dbReference>
<dbReference type="SUPFAM" id="SSF64153">
    <property type="entry name" value="YjeF N-terminal domain-like"/>
    <property type="match status" value="1"/>
</dbReference>
<comment type="cofactor">
    <cofactor evidence="18 19">
        <name>K(+)</name>
        <dbReference type="ChEBI" id="CHEBI:29103"/>
    </cofactor>
    <text evidence="18 19">Binds 1 potassium ion per subunit.</text>
</comment>
<feature type="binding site" evidence="17">
    <location>
        <position position="440"/>
    </location>
    <ligand>
        <name>AMP</name>
        <dbReference type="ChEBI" id="CHEBI:456215"/>
    </ligand>
</feature>
<dbReference type="Pfam" id="PF03853">
    <property type="entry name" value="YjeF_N"/>
    <property type="match status" value="1"/>
</dbReference>
<sequence length="514" mass="56598">MKILSKEQVYEGDRLTAERQNITSAELMERAGLQIFNWLHLRMQGAQVPIHVFCGIGNNGGDGLVVARHLVIHGYNVHTYVVNCSDKRSKDFLVNYDKIKHVTKEWPTLLDCKEDFPPIGVDDIIIDAVFGIGLNREANAWIKELFQHFRTSKAFTLAIDIPSGLYTNQVPEDENGVVWANHTLSFQSPKLVFFLPDTAKYSIQWEVLDIGIDREFLIKTQTEAELIGKQEVLPIYKPRNKFSNKGHFGHTMIIGGSYGKIGAVTLASRAALISGTGLVTAFIPRCGYHALQASFPEAMVITDVDENMITKIDFEVSASAIGIGVGLGTDAKTVSAFGEFLKKNKIPLVLDADAINILSENKDFLKHLPEGSVLTPHPKELERLIGSWKDDFDKLKKVKAFSKKHQVIVVIKGAHTITVLEDQLYINSTGNPGLATAGTGDVLAGILTGLIAQGYNPLVAAIFSVYLHGKSADIAVEHTGYQSLIASHVIESIGDAYLDLFKQPEPPIQEPNEE</sequence>
<dbReference type="EC" id="5.1.99.6" evidence="19"/>
<comment type="cofactor">
    <cofactor evidence="17">
        <name>Mg(2+)</name>
        <dbReference type="ChEBI" id="CHEBI:18420"/>
    </cofactor>
</comment>
<comment type="catalytic activity">
    <reaction evidence="16 17 19">
        <text>(6S)-NADPHX + ADP = AMP + phosphate + NADPH + H(+)</text>
        <dbReference type="Rhea" id="RHEA:32235"/>
        <dbReference type="ChEBI" id="CHEBI:15378"/>
        <dbReference type="ChEBI" id="CHEBI:43474"/>
        <dbReference type="ChEBI" id="CHEBI:57783"/>
        <dbReference type="ChEBI" id="CHEBI:64076"/>
        <dbReference type="ChEBI" id="CHEBI:456215"/>
        <dbReference type="ChEBI" id="CHEBI:456216"/>
        <dbReference type="EC" id="4.2.1.136"/>
    </reaction>
</comment>
<comment type="similarity">
    <text evidence="17">Belongs to the NnrD/CARKD family.</text>
</comment>
<dbReference type="AlphaFoldDB" id="A0A5D0GIT5"/>
<feature type="binding site" evidence="17">
    <location>
        <position position="263"/>
    </location>
    <ligand>
        <name>(6S)-NADPHX</name>
        <dbReference type="ChEBI" id="CHEBI:64076"/>
    </ligand>
</feature>
<evidence type="ECO:0000256" key="6">
    <source>
        <dbReference type="ARBA" id="ARBA00022741"/>
    </source>
</evidence>
<feature type="binding site" evidence="18">
    <location>
        <position position="163"/>
    </location>
    <ligand>
        <name>K(+)</name>
        <dbReference type="ChEBI" id="CHEBI:29103"/>
    </ligand>
</feature>
<evidence type="ECO:0000259" key="20">
    <source>
        <dbReference type="PROSITE" id="PS51383"/>
    </source>
</evidence>
<keyword evidence="13" id="KW-0511">Multifunctional enzyme</keyword>
<evidence type="ECO:0000256" key="17">
    <source>
        <dbReference type="HAMAP-Rule" id="MF_01965"/>
    </source>
</evidence>
<dbReference type="Pfam" id="PF01256">
    <property type="entry name" value="Carb_kinase"/>
    <property type="match status" value="1"/>
</dbReference>
<evidence type="ECO:0000256" key="19">
    <source>
        <dbReference type="PIRNR" id="PIRNR017184"/>
    </source>
</evidence>
<evidence type="ECO:0000256" key="15">
    <source>
        <dbReference type="ARBA" id="ARBA00048238"/>
    </source>
</evidence>
<organism evidence="22 23">
    <name type="scientific">Formosa maritima</name>
    <dbReference type="NCBI Taxonomy" id="2592046"/>
    <lineage>
        <taxon>Bacteria</taxon>
        <taxon>Pseudomonadati</taxon>
        <taxon>Bacteroidota</taxon>
        <taxon>Flavobacteriia</taxon>
        <taxon>Flavobacteriales</taxon>
        <taxon>Flavobacteriaceae</taxon>
        <taxon>Formosa</taxon>
    </lineage>
</organism>
<dbReference type="GO" id="GO:0005524">
    <property type="term" value="F:ATP binding"/>
    <property type="evidence" value="ECO:0007669"/>
    <property type="project" value="UniProtKB-UniRule"/>
</dbReference>
<dbReference type="OrthoDB" id="9806925at2"/>
<dbReference type="PROSITE" id="PS01050">
    <property type="entry name" value="YJEF_C_2"/>
    <property type="match status" value="1"/>
</dbReference>
<keyword evidence="10 17" id="KW-0520">NAD</keyword>
<comment type="function">
    <text evidence="18">Catalyzes the epimerization of the S- and R-forms of NAD(P)HX, a damaged form of NAD(P)H that is a result of enzymatic or heat-dependent hydration. This is a prerequisite for the S-specific NAD(P)H-hydrate dehydratase to allow the repair of both epimers of NAD(P)HX.</text>
</comment>
<feature type="binding site" evidence="18">
    <location>
        <position position="59"/>
    </location>
    <ligand>
        <name>K(+)</name>
        <dbReference type="ChEBI" id="CHEBI:29103"/>
    </ligand>
</feature>
<keyword evidence="5 18" id="KW-0479">Metal-binding</keyword>
<dbReference type="InterPro" id="IPR004443">
    <property type="entry name" value="YjeF_N_dom"/>
</dbReference>
<dbReference type="PANTHER" id="PTHR12592:SF0">
    <property type="entry name" value="ATP-DEPENDENT (S)-NAD(P)H-HYDRATE DEHYDRATASE"/>
    <property type="match status" value="1"/>
</dbReference>
<name>A0A5D0GIT5_9FLAO</name>
<feature type="binding site" evidence="17">
    <location>
        <position position="377"/>
    </location>
    <ligand>
        <name>(6S)-NADPHX</name>
        <dbReference type="ChEBI" id="CHEBI:64076"/>
    </ligand>
</feature>
<evidence type="ECO:0000256" key="14">
    <source>
        <dbReference type="ARBA" id="ARBA00025153"/>
    </source>
</evidence>
<dbReference type="HAMAP" id="MF_01965">
    <property type="entry name" value="NADHX_dehydratase"/>
    <property type="match status" value="1"/>
</dbReference>
<comment type="caution">
    <text evidence="18">Lacks conserved residue(s) required for the propagation of feature annotation.</text>
</comment>
<gene>
    <name evidence="17" type="primary">nnrD</name>
    <name evidence="18" type="synonym">nnrE</name>
    <name evidence="22" type="ORF">FVF61_01670</name>
</gene>
<evidence type="ECO:0000256" key="8">
    <source>
        <dbReference type="ARBA" id="ARBA00022857"/>
    </source>
</evidence>
<dbReference type="PROSITE" id="PS51383">
    <property type="entry name" value="YJEF_C_3"/>
    <property type="match status" value="1"/>
</dbReference>
<reference evidence="22 23" key="1">
    <citation type="submission" date="2019-08" db="EMBL/GenBank/DDBJ databases">
        <title>Formosa sediminis sp. nov., isolated from marine sediment.</title>
        <authorList>
            <person name="Cao W.R."/>
        </authorList>
    </citation>
    <scope>NUCLEOTIDE SEQUENCE [LARGE SCALE GENOMIC DNA]</scope>
    <source>
        <strain evidence="22 23">1494</strain>
    </source>
</reference>
<keyword evidence="11 18" id="KW-0413">Isomerase</keyword>
<evidence type="ECO:0000256" key="4">
    <source>
        <dbReference type="ARBA" id="ARBA00009524"/>
    </source>
</evidence>
<evidence type="ECO:0000256" key="10">
    <source>
        <dbReference type="ARBA" id="ARBA00023027"/>
    </source>
</evidence>
<dbReference type="SUPFAM" id="SSF53613">
    <property type="entry name" value="Ribokinase-like"/>
    <property type="match status" value="1"/>
</dbReference>
<dbReference type="GO" id="GO:0052855">
    <property type="term" value="F:ADP-dependent NAD(P)H-hydrate dehydratase activity"/>
    <property type="evidence" value="ECO:0007669"/>
    <property type="project" value="UniProtKB-UniRule"/>
</dbReference>
<evidence type="ECO:0000256" key="7">
    <source>
        <dbReference type="ARBA" id="ARBA00022840"/>
    </source>
</evidence>
<feature type="binding site" evidence="17">
    <location>
        <position position="441"/>
    </location>
    <ligand>
        <name>(6S)-NADPHX</name>
        <dbReference type="ChEBI" id="CHEBI:64076"/>
    </ligand>
</feature>
<keyword evidence="12 17" id="KW-0456">Lyase</keyword>
<dbReference type="NCBIfam" id="TIGR00197">
    <property type="entry name" value="yjeF_nterm"/>
    <property type="match status" value="1"/>
</dbReference>
<comment type="subunit">
    <text evidence="17">Homotetramer.</text>
</comment>
<dbReference type="PROSITE" id="PS51385">
    <property type="entry name" value="YJEF_N"/>
    <property type="match status" value="1"/>
</dbReference>
<evidence type="ECO:0000256" key="2">
    <source>
        <dbReference type="ARBA" id="ARBA00000909"/>
    </source>
</evidence>
<dbReference type="CDD" id="cd01171">
    <property type="entry name" value="YXKO-related"/>
    <property type="match status" value="1"/>
</dbReference>
<dbReference type="GO" id="GO:0046496">
    <property type="term" value="P:nicotinamide nucleotide metabolic process"/>
    <property type="evidence" value="ECO:0007669"/>
    <property type="project" value="UniProtKB-UniRule"/>
</dbReference>
<dbReference type="InterPro" id="IPR017953">
    <property type="entry name" value="Carbohydrate_kinase_pred_CS"/>
</dbReference>
<evidence type="ECO:0000256" key="1">
    <source>
        <dbReference type="ARBA" id="ARBA00000013"/>
    </source>
</evidence>
<comment type="similarity">
    <text evidence="4 19">In the C-terminal section; belongs to the NnrD/CARKD family.</text>
</comment>
<comment type="catalytic activity">
    <reaction evidence="1 18 19">
        <text>(6R)-NADHX = (6S)-NADHX</text>
        <dbReference type="Rhea" id="RHEA:32215"/>
        <dbReference type="ChEBI" id="CHEBI:64074"/>
        <dbReference type="ChEBI" id="CHEBI:64075"/>
        <dbReference type="EC" id="5.1.99.6"/>
    </reaction>
</comment>
<accession>A0A5D0GIT5</accession>
<comment type="function">
    <text evidence="14 19">Bifunctional enzyme that catalyzes the epimerization of the S- and R-forms of NAD(P)HX and the dehydration of the S-form of NAD(P)HX at the expense of ADP, which is converted to AMP. This allows the repair of both epimers of NAD(P)HX, a damaged form of NAD(P)H that is a result of enzymatic or heat-dependent hydration.</text>
</comment>
<dbReference type="GO" id="GO:0052856">
    <property type="term" value="F:NAD(P)HX epimerase activity"/>
    <property type="evidence" value="ECO:0007669"/>
    <property type="project" value="UniProtKB-UniRule"/>
</dbReference>
<dbReference type="NCBIfam" id="TIGR00196">
    <property type="entry name" value="yjeF_cterm"/>
    <property type="match status" value="1"/>
</dbReference>
<feature type="binding site" evidence="18">
    <location>
        <position position="127"/>
    </location>
    <ligand>
        <name>K(+)</name>
        <dbReference type="ChEBI" id="CHEBI:29103"/>
    </ligand>
</feature>
<feature type="binding site" evidence="17">
    <location>
        <begin position="412"/>
        <end position="416"/>
    </location>
    <ligand>
        <name>AMP</name>
        <dbReference type="ChEBI" id="CHEBI:456215"/>
    </ligand>
</feature>
<feature type="binding site" evidence="17">
    <location>
        <position position="326"/>
    </location>
    <ligand>
        <name>(6S)-NADPHX</name>
        <dbReference type="ChEBI" id="CHEBI:64076"/>
    </ligand>
</feature>
<dbReference type="InterPro" id="IPR030677">
    <property type="entry name" value="Nnr"/>
</dbReference>